<dbReference type="Proteomes" id="UP001197378">
    <property type="component" value="Unassembled WGS sequence"/>
</dbReference>
<proteinExistence type="predicted"/>
<dbReference type="GO" id="GO:0016787">
    <property type="term" value="F:hydrolase activity"/>
    <property type="evidence" value="ECO:0007669"/>
    <property type="project" value="UniProtKB-KW"/>
</dbReference>
<dbReference type="Pfam" id="PF12697">
    <property type="entry name" value="Abhydrolase_6"/>
    <property type="match status" value="1"/>
</dbReference>
<evidence type="ECO:0000313" key="2">
    <source>
        <dbReference type="EMBL" id="MBU2787710.1"/>
    </source>
</evidence>
<dbReference type="EMBL" id="JAAXYO010000066">
    <property type="protein sequence ID" value="MBU2787710.1"/>
    <property type="molecule type" value="Genomic_DNA"/>
</dbReference>
<dbReference type="AlphaFoldDB" id="A0AAE2YPP2"/>
<dbReference type="PANTHER" id="PTHR43194:SF5">
    <property type="entry name" value="PIMELOYL-[ACYL-CARRIER PROTEIN] METHYL ESTER ESTERASE"/>
    <property type="match status" value="1"/>
</dbReference>
<organism evidence="2 3">
    <name type="scientific">Igneacidithiobacillus copahuensis</name>
    <dbReference type="NCBI Taxonomy" id="2724909"/>
    <lineage>
        <taxon>Bacteria</taxon>
        <taxon>Pseudomonadati</taxon>
        <taxon>Pseudomonadota</taxon>
        <taxon>Acidithiobacillia</taxon>
        <taxon>Acidithiobacillales</taxon>
        <taxon>Acidithiobacillaceae</taxon>
        <taxon>Igneacidithiobacillus</taxon>
    </lineage>
</organism>
<accession>A0AAE2YPP2</accession>
<dbReference type="RefSeq" id="WP_215873021.1">
    <property type="nucleotide sequence ID" value="NZ_JAAXYO010000066.1"/>
</dbReference>
<name>A0AAE2YPP2_9PROT</name>
<dbReference type="PANTHER" id="PTHR43194">
    <property type="entry name" value="HYDROLASE ALPHA/BETA FOLD FAMILY"/>
    <property type="match status" value="1"/>
</dbReference>
<dbReference type="InterPro" id="IPR000073">
    <property type="entry name" value="AB_hydrolase_1"/>
</dbReference>
<dbReference type="SUPFAM" id="SSF53474">
    <property type="entry name" value="alpha/beta-Hydrolases"/>
    <property type="match status" value="1"/>
</dbReference>
<evidence type="ECO:0000259" key="1">
    <source>
        <dbReference type="Pfam" id="PF12697"/>
    </source>
</evidence>
<protein>
    <submittedName>
        <fullName evidence="2">Alpha/beta fold hydrolase</fullName>
    </submittedName>
</protein>
<gene>
    <name evidence="2" type="ORF">HFQ13_05760</name>
</gene>
<reference evidence="2" key="1">
    <citation type="journal article" date="2021" name="ISME J.">
        <title>Genomic evolution of the class Acidithiobacillia: deep-branching Proteobacteria living in extreme acidic conditions.</title>
        <authorList>
            <person name="Moya-Beltran A."/>
            <person name="Beard S."/>
            <person name="Rojas-Villalobos C."/>
            <person name="Issotta F."/>
            <person name="Gallardo Y."/>
            <person name="Ulloa R."/>
            <person name="Giaveno A."/>
            <person name="Degli Esposti M."/>
            <person name="Johnson D.B."/>
            <person name="Quatrini R."/>
        </authorList>
    </citation>
    <scope>NUCLEOTIDE SEQUENCE</scope>
    <source>
        <strain evidence="2">VAN18-1</strain>
    </source>
</reference>
<dbReference type="InterPro" id="IPR029058">
    <property type="entry name" value="AB_hydrolase_fold"/>
</dbReference>
<comment type="caution">
    <text evidence="2">The sequence shown here is derived from an EMBL/GenBank/DDBJ whole genome shotgun (WGS) entry which is preliminary data.</text>
</comment>
<dbReference type="Gene3D" id="3.40.50.1820">
    <property type="entry name" value="alpha/beta hydrolase"/>
    <property type="match status" value="1"/>
</dbReference>
<sequence length="246" mass="27310">MRQRPHLVLLHGWGMERRVFSPWLPMLEQDFHVHSWELPGHGERPCPAAGWQWETELDDLRERLAAVPAASILLGWSLGGLLALALALRGDLRLTGLVLVATSPCFVERPDWSAGIAAQTLDDFARELTRDAQGLRRRFFALQTLGDPAARARMPQIDDWPLPDRDCLQAGLEFLRDIDLRPSLHALPYPVLLLQGDADRIVLPAAAEALQQALPGSVLRLLHCGHAPFLSQPAACSQALREVFLA</sequence>
<evidence type="ECO:0000313" key="3">
    <source>
        <dbReference type="Proteomes" id="UP001197378"/>
    </source>
</evidence>
<keyword evidence="2" id="KW-0378">Hydrolase</keyword>
<dbReference type="PRINTS" id="PR00111">
    <property type="entry name" value="ABHYDROLASE"/>
</dbReference>
<feature type="domain" description="AB hydrolase-1" evidence="1">
    <location>
        <begin position="7"/>
        <end position="238"/>
    </location>
</feature>
<keyword evidence="3" id="KW-1185">Reference proteome</keyword>
<dbReference type="InterPro" id="IPR050228">
    <property type="entry name" value="Carboxylesterase_BioH"/>
</dbReference>